<evidence type="ECO:0000259" key="1">
    <source>
        <dbReference type="SMART" id="SM00778"/>
    </source>
</evidence>
<dbReference type="Proteomes" id="UP000316665">
    <property type="component" value="Chromosome"/>
</dbReference>
<dbReference type="SMART" id="SM00778">
    <property type="entry name" value="Prim_Zn_Ribbon"/>
    <property type="match status" value="1"/>
</dbReference>
<proteinExistence type="predicted"/>
<evidence type="ECO:0000313" key="3">
    <source>
        <dbReference type="Proteomes" id="UP000316665"/>
    </source>
</evidence>
<name>A0A4Y6RCF1_9BURK</name>
<dbReference type="GO" id="GO:0008270">
    <property type="term" value="F:zinc ion binding"/>
    <property type="evidence" value="ECO:0007669"/>
    <property type="project" value="InterPro"/>
</dbReference>
<dbReference type="OrthoDB" id="8967890at2"/>
<dbReference type="Pfam" id="PF08273">
    <property type="entry name" value="Zn_Ribbon_Prim"/>
    <property type="match status" value="1"/>
</dbReference>
<gene>
    <name evidence="2" type="ORF">FJQ89_07375</name>
</gene>
<accession>A0A4Y6RCF1</accession>
<dbReference type="KEGG" id="jas:FJQ89_07375"/>
<dbReference type="InterPro" id="IPR034154">
    <property type="entry name" value="TOPRIM_DnaG/twinkle"/>
</dbReference>
<organism evidence="2 3">
    <name type="scientific">Janthinobacterium tructae</name>
    <dbReference type="NCBI Taxonomy" id="2590869"/>
    <lineage>
        <taxon>Bacteria</taxon>
        <taxon>Pseudomonadati</taxon>
        <taxon>Pseudomonadota</taxon>
        <taxon>Betaproteobacteria</taxon>
        <taxon>Burkholderiales</taxon>
        <taxon>Oxalobacteraceae</taxon>
        <taxon>Janthinobacterium</taxon>
    </lineage>
</organism>
<dbReference type="InterPro" id="IPR006171">
    <property type="entry name" value="TOPRIM_dom"/>
</dbReference>
<feature type="domain" description="DNA primase/helicase Gp4 N-terminal Bacteriophage T7-like" evidence="1">
    <location>
        <begin position="39"/>
        <end position="77"/>
    </location>
</feature>
<evidence type="ECO:0000313" key="2">
    <source>
        <dbReference type="EMBL" id="QDG70256.1"/>
    </source>
</evidence>
<dbReference type="Pfam" id="PF23639">
    <property type="entry name" value="DUF7146"/>
    <property type="match status" value="1"/>
</dbReference>
<keyword evidence="3" id="KW-1185">Reference proteome</keyword>
<dbReference type="AlphaFoldDB" id="A0A4Y6RCF1"/>
<sequence>MSKNREEFNAHFQQVKQRAFGRWTEILLALGVDAKVLNQRNQPCPLGDCGGTDRFQYTDKFGHGNYICRGCGAGGGFKLLMGCLGLNAVDALSRVDGYLGGNAPRAPLSLPLDSPLERDGLIRKILAETVPVAPGDEVDRYLRKRGVNLERYPSTLRMHPALGYYERNFLTGQAVVVRRYPAMVACVQDKSGRTVSLHRTYLSNGEKASECAVKKLLCAGIGGAAIRLAPSTDELAVCEGIETALAVMKRSHQPVWAGMSAGNLEKLWIPETVKRLRIYADNDAHAFFDGQAAAYSLARRYLKSHAGQAGKSAEVFVPKSAGADWAEVLLTISHRTCHAA</sequence>
<reference evidence="2 3" key="1">
    <citation type="submission" date="2019-06" db="EMBL/GenBank/DDBJ databases">
        <title>Complete genome sequence of Janthinobacterium sp. SNU WT3 isolated from diseased rainbow trout.</title>
        <authorList>
            <person name="Oh W.T."/>
            <person name="Park S.C."/>
        </authorList>
    </citation>
    <scope>NUCLEOTIDE SEQUENCE [LARGE SCALE GENOMIC DNA]</scope>
    <source>
        <strain evidence="2 3">SNU WT3</strain>
    </source>
</reference>
<dbReference type="RefSeq" id="WP_141169685.1">
    <property type="nucleotide sequence ID" value="NZ_CP041185.1"/>
</dbReference>
<dbReference type="Pfam" id="PF13362">
    <property type="entry name" value="Toprim_3"/>
    <property type="match status" value="1"/>
</dbReference>
<dbReference type="InterPro" id="IPR055570">
    <property type="entry name" value="DUF7146"/>
</dbReference>
<dbReference type="InterPro" id="IPR013237">
    <property type="entry name" value="Phage_T7_Gp4_N"/>
</dbReference>
<protein>
    <submittedName>
        <fullName evidence="2">Zinc-binding protein</fullName>
    </submittedName>
</protein>
<dbReference type="EMBL" id="CP041185">
    <property type="protein sequence ID" value="QDG70256.1"/>
    <property type="molecule type" value="Genomic_DNA"/>
</dbReference>
<dbReference type="SUPFAM" id="SSF57783">
    <property type="entry name" value="Zinc beta-ribbon"/>
    <property type="match status" value="1"/>
</dbReference>
<dbReference type="GO" id="GO:0004386">
    <property type="term" value="F:helicase activity"/>
    <property type="evidence" value="ECO:0007669"/>
    <property type="project" value="InterPro"/>
</dbReference>
<dbReference type="CDD" id="cd01029">
    <property type="entry name" value="TOPRIM_primases"/>
    <property type="match status" value="1"/>
</dbReference>